<name>A0A4U8W4I3_9NOCA</name>
<dbReference type="AlphaFoldDB" id="A0A4U8W4I3"/>
<sequence length="91" mass="10309">MSEYSVTWQIDVTADNPVHAAHAALAVQRDPYSTATVFDITDEHGTTHRIDLHDDPAELTALPTLTTPPLPRWAARLLPRRHRANHPRRTR</sequence>
<dbReference type="EMBL" id="LR215973">
    <property type="protein sequence ID" value="VFA96348.1"/>
    <property type="molecule type" value="Genomic_DNA"/>
</dbReference>
<accession>A0A4U8W4I3</accession>
<dbReference type="RefSeq" id="WP_130915547.1">
    <property type="nucleotide sequence ID" value="NZ_LR215973.1"/>
</dbReference>
<gene>
    <name evidence="1" type="ORF">NCTC10797_00097</name>
</gene>
<evidence type="ECO:0000313" key="2">
    <source>
        <dbReference type="Proteomes" id="UP000290439"/>
    </source>
</evidence>
<organism evidence="1 2">
    <name type="scientific">Nocardia cyriacigeorgica</name>
    <dbReference type="NCBI Taxonomy" id="135487"/>
    <lineage>
        <taxon>Bacteria</taxon>
        <taxon>Bacillati</taxon>
        <taxon>Actinomycetota</taxon>
        <taxon>Actinomycetes</taxon>
        <taxon>Mycobacteriales</taxon>
        <taxon>Nocardiaceae</taxon>
        <taxon>Nocardia</taxon>
    </lineage>
</organism>
<protein>
    <submittedName>
        <fullName evidence="1">Uncharacterized protein</fullName>
    </submittedName>
</protein>
<evidence type="ECO:0000313" key="1">
    <source>
        <dbReference type="EMBL" id="VFA96348.1"/>
    </source>
</evidence>
<reference evidence="1 2" key="1">
    <citation type="submission" date="2019-02" db="EMBL/GenBank/DDBJ databases">
        <authorList>
            <consortium name="Pathogen Informatics"/>
        </authorList>
    </citation>
    <scope>NUCLEOTIDE SEQUENCE [LARGE SCALE GENOMIC DNA]</scope>
    <source>
        <strain evidence="1 2">3012STDY6756504</strain>
    </source>
</reference>
<proteinExistence type="predicted"/>
<dbReference type="Proteomes" id="UP000290439">
    <property type="component" value="Chromosome"/>
</dbReference>